<gene>
    <name evidence="2" type="ORF">E4P82_21210</name>
</gene>
<evidence type="ECO:0000313" key="2">
    <source>
        <dbReference type="EMBL" id="NMQ21506.1"/>
    </source>
</evidence>
<keyword evidence="3" id="KW-1185">Reference proteome</keyword>
<organism evidence="2 3">
    <name type="scientific">Candidatus Competibacter phosphatis</name>
    <dbReference type="NCBI Taxonomy" id="221280"/>
    <lineage>
        <taxon>Bacteria</taxon>
        <taxon>Pseudomonadati</taxon>
        <taxon>Pseudomonadota</taxon>
        <taxon>Gammaproteobacteria</taxon>
        <taxon>Candidatus Competibacteraceae</taxon>
        <taxon>Candidatus Competibacter</taxon>
    </lineage>
</organism>
<dbReference type="Proteomes" id="UP000760480">
    <property type="component" value="Unassembled WGS sequence"/>
</dbReference>
<evidence type="ECO:0000256" key="1">
    <source>
        <dbReference type="SAM" id="MobiDB-lite"/>
    </source>
</evidence>
<name>A0ABX1TQ08_9GAMM</name>
<feature type="region of interest" description="Disordered" evidence="1">
    <location>
        <begin position="10"/>
        <end position="40"/>
    </location>
</feature>
<dbReference type="EMBL" id="SPMZ01000119">
    <property type="protein sequence ID" value="NMQ21506.1"/>
    <property type="molecule type" value="Genomic_DNA"/>
</dbReference>
<evidence type="ECO:0000313" key="3">
    <source>
        <dbReference type="Proteomes" id="UP000760480"/>
    </source>
</evidence>
<proteinExistence type="predicted"/>
<feature type="compositionally biased region" description="Pro residues" evidence="1">
    <location>
        <begin position="348"/>
        <end position="360"/>
    </location>
</feature>
<sequence length="397" mass="42250">MNATVLIPEQFGPYLQQQPAPPNPRLADLRQSSHGSEGIRPADALSADALGVTEHDPRQAVRQSLKILLTGHKLHASLVVAALNRPVGEAETPPPPPADVAAWVERTAAWITATTEALAQRWGSPASGGTASGGATTEPLALSDYHRYDLARTLVGVLERHPGTAEQVTAEQMATYLAAAESGLPQEPPAPAWVSAGADMDRSLAWSRALAWILETAVDTPFNRSLETVLTDARAALAEAVPRALHSVRDTLALPEDAQRVVEQHLLQTTSRLYAATLRHVHQESTRMIERYQALQEAGDLAGADELAHAYQDQRLGYAGVAHHFQTLWAVHAAQQDAALAALTVEPSPNPPPPIQPPADPSAEAPADLGGSATRRGGSCLGASRLTFFPNHPILDL</sequence>
<dbReference type="RefSeq" id="WP_169250762.1">
    <property type="nucleotide sequence ID" value="NZ_SPMZ01000119.1"/>
</dbReference>
<feature type="region of interest" description="Disordered" evidence="1">
    <location>
        <begin position="344"/>
        <end position="376"/>
    </location>
</feature>
<accession>A0ABX1TQ08</accession>
<comment type="caution">
    <text evidence="2">The sequence shown here is derived from an EMBL/GenBank/DDBJ whole genome shotgun (WGS) entry which is preliminary data.</text>
</comment>
<protein>
    <submittedName>
        <fullName evidence="2">Uncharacterized protein</fullName>
    </submittedName>
</protein>
<reference evidence="2 3" key="1">
    <citation type="submission" date="2019-03" db="EMBL/GenBank/DDBJ databases">
        <title>Metabolic reconstructions from genomes of highly enriched 'Candidatus Accumulibacter' and 'Candidatus Competibacter' bioreactor populations.</title>
        <authorList>
            <person name="Annavajhala M.K."/>
            <person name="Welles L."/>
            <person name="Abbas B."/>
            <person name="Sorokin D."/>
            <person name="Park H."/>
            <person name="Van Loosdrecht M."/>
            <person name="Chandran K."/>
        </authorList>
    </citation>
    <scope>NUCLEOTIDE SEQUENCE [LARGE SCALE GENOMIC DNA]</scope>
    <source>
        <strain evidence="2 3">SBR_G</strain>
    </source>
</reference>